<dbReference type="Pfam" id="PF00096">
    <property type="entry name" value="zf-C2H2"/>
    <property type="match status" value="1"/>
</dbReference>
<evidence type="ECO:0000313" key="5">
    <source>
        <dbReference type="Proteomes" id="UP000494206"/>
    </source>
</evidence>
<dbReference type="GO" id="GO:0006355">
    <property type="term" value="P:regulation of DNA-templated transcription"/>
    <property type="evidence" value="ECO:0007669"/>
    <property type="project" value="TreeGrafter"/>
</dbReference>
<feature type="compositionally biased region" description="Basic residues" evidence="2">
    <location>
        <begin position="139"/>
        <end position="148"/>
    </location>
</feature>
<feature type="domain" description="C2H2-type" evidence="3">
    <location>
        <begin position="98"/>
        <end position="126"/>
    </location>
</feature>
<dbReference type="PROSITE" id="PS50157">
    <property type="entry name" value="ZINC_FINGER_C2H2_2"/>
    <property type="match status" value="2"/>
</dbReference>
<evidence type="ECO:0000259" key="3">
    <source>
        <dbReference type="PROSITE" id="PS50157"/>
    </source>
</evidence>
<gene>
    <name evidence="4" type="ORF">CBOVIS_LOCUS840</name>
</gene>
<evidence type="ECO:0000256" key="1">
    <source>
        <dbReference type="PROSITE-ProRule" id="PRU00042"/>
    </source>
</evidence>
<comment type="caution">
    <text evidence="4">The sequence shown here is derived from an EMBL/GenBank/DDBJ whole genome shotgun (WGS) entry which is preliminary data.</text>
</comment>
<organism evidence="4 5">
    <name type="scientific">Caenorhabditis bovis</name>
    <dbReference type="NCBI Taxonomy" id="2654633"/>
    <lineage>
        <taxon>Eukaryota</taxon>
        <taxon>Metazoa</taxon>
        <taxon>Ecdysozoa</taxon>
        <taxon>Nematoda</taxon>
        <taxon>Chromadorea</taxon>
        <taxon>Rhabditida</taxon>
        <taxon>Rhabditina</taxon>
        <taxon>Rhabditomorpha</taxon>
        <taxon>Rhabditoidea</taxon>
        <taxon>Rhabditidae</taxon>
        <taxon>Peloderinae</taxon>
        <taxon>Caenorhabditis</taxon>
    </lineage>
</organism>
<dbReference type="PANTHER" id="PTHR15021">
    <property type="entry name" value="DISCONNECTED-RELATED"/>
    <property type="match status" value="1"/>
</dbReference>
<dbReference type="InterPro" id="IPR036236">
    <property type="entry name" value="Znf_C2H2_sf"/>
</dbReference>
<dbReference type="SMART" id="SM00355">
    <property type="entry name" value="ZnF_C2H2"/>
    <property type="match status" value="2"/>
</dbReference>
<keyword evidence="1" id="KW-0863">Zinc-finger</keyword>
<evidence type="ECO:0000313" key="4">
    <source>
        <dbReference type="EMBL" id="CAB3397433.1"/>
    </source>
</evidence>
<feature type="domain" description="C2H2-type" evidence="3">
    <location>
        <begin position="126"/>
        <end position="160"/>
    </location>
</feature>
<dbReference type="AlphaFoldDB" id="A0A8S1EAE2"/>
<dbReference type="EMBL" id="CADEPM010000001">
    <property type="protein sequence ID" value="CAB3397433.1"/>
    <property type="molecule type" value="Genomic_DNA"/>
</dbReference>
<dbReference type="InterPro" id="IPR040436">
    <property type="entry name" value="Disconnected-like"/>
</dbReference>
<keyword evidence="1" id="KW-0862">Zinc</keyword>
<protein>
    <recommendedName>
        <fullName evidence="3">C2H2-type domain-containing protein</fullName>
    </recommendedName>
</protein>
<dbReference type="GO" id="GO:0008270">
    <property type="term" value="F:zinc ion binding"/>
    <property type="evidence" value="ECO:0007669"/>
    <property type="project" value="UniProtKB-KW"/>
</dbReference>
<keyword evidence="5" id="KW-1185">Reference proteome</keyword>
<feature type="region of interest" description="Disordered" evidence="2">
    <location>
        <begin position="139"/>
        <end position="159"/>
    </location>
</feature>
<sequence>MDPLNIMNSRFPPLFITMPHIIYTSLTFQNISKAAQFQPIAKQEPIPVSTSSMAQPQTCNIKKRKAARENSVPRAKKAPKYEADNCESADLIKMKRRVVCESCGKTFCDKGALKIHTSAVHLREMHICTIAGCGKQFSSRRSRNRHSSNKNPKLHANESVSVGDARGFWPKLEPMSIVEHQQKLFPNLK</sequence>
<dbReference type="PROSITE" id="PS00028">
    <property type="entry name" value="ZINC_FINGER_C2H2_1"/>
    <property type="match status" value="1"/>
</dbReference>
<keyword evidence="1" id="KW-0479">Metal-binding</keyword>
<dbReference type="InterPro" id="IPR013087">
    <property type="entry name" value="Znf_C2H2_type"/>
</dbReference>
<dbReference type="PANTHER" id="PTHR15021:SF0">
    <property type="entry name" value="DISCO-RELATED, ISOFORM A-RELATED"/>
    <property type="match status" value="1"/>
</dbReference>
<dbReference type="Proteomes" id="UP000494206">
    <property type="component" value="Unassembled WGS sequence"/>
</dbReference>
<dbReference type="GO" id="GO:0005634">
    <property type="term" value="C:nucleus"/>
    <property type="evidence" value="ECO:0007669"/>
    <property type="project" value="TreeGrafter"/>
</dbReference>
<dbReference type="Gene3D" id="3.30.160.60">
    <property type="entry name" value="Classic Zinc Finger"/>
    <property type="match status" value="1"/>
</dbReference>
<name>A0A8S1EAE2_9PELO</name>
<accession>A0A8S1EAE2</accession>
<dbReference type="SUPFAM" id="SSF57667">
    <property type="entry name" value="beta-beta-alpha zinc fingers"/>
    <property type="match status" value="1"/>
</dbReference>
<evidence type="ECO:0000256" key="2">
    <source>
        <dbReference type="SAM" id="MobiDB-lite"/>
    </source>
</evidence>
<reference evidence="4 5" key="1">
    <citation type="submission" date="2020-04" db="EMBL/GenBank/DDBJ databases">
        <authorList>
            <person name="Laetsch R D."/>
            <person name="Stevens L."/>
            <person name="Kumar S."/>
            <person name="Blaxter L. M."/>
        </authorList>
    </citation>
    <scope>NUCLEOTIDE SEQUENCE [LARGE SCALE GENOMIC DNA]</scope>
</reference>
<proteinExistence type="predicted"/>
<dbReference type="OrthoDB" id="10070972at2759"/>